<organism evidence="4 5">
    <name type="scientific">Jatrophihabitans cynanchi</name>
    <dbReference type="NCBI Taxonomy" id="2944128"/>
    <lineage>
        <taxon>Bacteria</taxon>
        <taxon>Bacillati</taxon>
        <taxon>Actinomycetota</taxon>
        <taxon>Actinomycetes</taxon>
        <taxon>Jatrophihabitantales</taxon>
        <taxon>Jatrophihabitantaceae</taxon>
        <taxon>Jatrophihabitans</taxon>
    </lineage>
</organism>
<protein>
    <submittedName>
        <fullName evidence="4">Hydantoinase/oxoprolinase family protein</fullName>
    </submittedName>
</protein>
<dbReference type="Pfam" id="PF05378">
    <property type="entry name" value="Hydant_A_N"/>
    <property type="match status" value="1"/>
</dbReference>
<dbReference type="Gene3D" id="3.30.420.40">
    <property type="match status" value="1"/>
</dbReference>
<name>A0ABY7JUR0_9ACTN</name>
<dbReference type="Pfam" id="PF01968">
    <property type="entry name" value="Hydantoinase_A"/>
    <property type="match status" value="1"/>
</dbReference>
<dbReference type="RefSeq" id="WP_269442805.1">
    <property type="nucleotide sequence ID" value="NZ_CP097463.1"/>
</dbReference>
<dbReference type="PANTHER" id="PTHR11365">
    <property type="entry name" value="5-OXOPROLINASE RELATED"/>
    <property type="match status" value="1"/>
</dbReference>
<proteinExistence type="predicted"/>
<sequence length="693" mass="71598">MQLIGVDTGGTFTDAVAVTGNGRVVASKALSTPAQVETGVLAAIELLAAELELSPQELLAGTDVFAHGTTVGLNAVLTGTGATVGVLTTAGFESTLAIAKANKVHGLTDEDLRRPTSWDKPPLLVPRRRVLGVRGRIDRSGQVVEPLDEAGVRAALRSLAASGVDAVAVALLWSPVNPTHEQRVAAIAAEELPGCHVSLSSELAPRIGEYERTCSVVLDAYVAPLVSSYLGRLHAALADRKFGGTLLVTRMGGGVQSVDAARRSPVQTLRSGPAGGLAATAKVGAALGHPNVVATDVGGTSFDVGLVLAGEPGYAARPMIDRFALAMPVVDITSIGTGGGSLAWVDPVLGALRVGPQSAGADPGPACYGRGGTQPTLTDAAAVAGYVERLGGTLELDVAAAAAAIDRMIARPLGLSVDAAAEGILDVACEQMKDLVRRTTVERGHDPGDFALLAYGGAGPQYAGRYAEDLGVREILVPAFAAQFSAFGAIASDIRAAAEHDLAPASLHESLDAVNAAAARLAASVRAQLELGQAPLPPGRQVTVRRRIGLRFYRQVHRVDIVLPERAIGPDDVAALTDRFRQRYEQVVGPGSGKADTPIEVVAVSAEALLPMPLPAGDPRRAGTAAPRRHRAALFDGHRQECPVYAWDDLGADQCVPGPAFVESESTTVVVHPGHSARIGTDGHLRLTIRARS</sequence>
<feature type="domain" description="Hydantoinase A/oxoprolinase" evidence="1">
    <location>
        <begin position="212"/>
        <end position="496"/>
    </location>
</feature>
<evidence type="ECO:0000259" key="2">
    <source>
        <dbReference type="Pfam" id="PF05378"/>
    </source>
</evidence>
<dbReference type="EMBL" id="CP097463">
    <property type="protein sequence ID" value="WAX56273.1"/>
    <property type="molecule type" value="Genomic_DNA"/>
</dbReference>
<dbReference type="SUPFAM" id="SSF53067">
    <property type="entry name" value="Actin-like ATPase domain"/>
    <property type="match status" value="1"/>
</dbReference>
<dbReference type="Pfam" id="PF19278">
    <property type="entry name" value="Hydant_A_C"/>
    <property type="match status" value="1"/>
</dbReference>
<evidence type="ECO:0000259" key="1">
    <source>
        <dbReference type="Pfam" id="PF01968"/>
    </source>
</evidence>
<dbReference type="PANTHER" id="PTHR11365:SF23">
    <property type="entry name" value="HYPOTHETICAL 5-OXOPROLINASE (EUROFUNG)-RELATED"/>
    <property type="match status" value="1"/>
</dbReference>
<dbReference type="InterPro" id="IPR002821">
    <property type="entry name" value="Hydantoinase_A"/>
</dbReference>
<dbReference type="InterPro" id="IPR008040">
    <property type="entry name" value="Hydant_A_N"/>
</dbReference>
<accession>A0ABY7JUR0</accession>
<feature type="domain" description="Acetophenone carboxylase-like C-terminal" evidence="3">
    <location>
        <begin position="513"/>
        <end position="679"/>
    </location>
</feature>
<evidence type="ECO:0000259" key="3">
    <source>
        <dbReference type="Pfam" id="PF19278"/>
    </source>
</evidence>
<evidence type="ECO:0000313" key="4">
    <source>
        <dbReference type="EMBL" id="WAX56273.1"/>
    </source>
</evidence>
<dbReference type="InterPro" id="IPR045079">
    <property type="entry name" value="Oxoprolinase-like"/>
</dbReference>
<gene>
    <name evidence="4" type="ORF">M6B22_17290</name>
</gene>
<evidence type="ECO:0000313" key="5">
    <source>
        <dbReference type="Proteomes" id="UP001164693"/>
    </source>
</evidence>
<dbReference type="InterPro" id="IPR049517">
    <property type="entry name" value="ACX-like_C"/>
</dbReference>
<keyword evidence="5" id="KW-1185">Reference proteome</keyword>
<dbReference type="InterPro" id="IPR043129">
    <property type="entry name" value="ATPase_NBD"/>
</dbReference>
<reference evidence="4" key="1">
    <citation type="submission" date="2022-05" db="EMBL/GenBank/DDBJ databases">
        <title>Jatrophihabitans sp. SB3-54 whole genome sequence.</title>
        <authorList>
            <person name="Suh M.K."/>
            <person name="Eom M.K."/>
            <person name="Kim J.S."/>
            <person name="Kim H.S."/>
            <person name="Do H.E."/>
            <person name="Shin Y.K."/>
            <person name="Lee J.-S."/>
        </authorList>
    </citation>
    <scope>NUCLEOTIDE SEQUENCE</scope>
    <source>
        <strain evidence="4">SB3-54</strain>
    </source>
</reference>
<feature type="domain" description="Hydantoinase/oxoprolinase N-terminal" evidence="2">
    <location>
        <begin position="4"/>
        <end position="191"/>
    </location>
</feature>
<dbReference type="Proteomes" id="UP001164693">
    <property type="component" value="Chromosome"/>
</dbReference>